<feature type="transmembrane region" description="Helical" evidence="1">
    <location>
        <begin position="165"/>
        <end position="192"/>
    </location>
</feature>
<proteinExistence type="predicted"/>
<protein>
    <submittedName>
        <fullName evidence="3">Two-component system, AgrA family, sensor histidine kinase AgrC</fullName>
    </submittedName>
</protein>
<reference evidence="3 4" key="1">
    <citation type="submission" date="2016-10" db="EMBL/GenBank/DDBJ databases">
        <authorList>
            <person name="de Groot N.N."/>
        </authorList>
    </citation>
    <scope>NUCLEOTIDE SEQUENCE [LARGE SCALE GENOMIC DNA]</scope>
    <source>
        <strain evidence="3 4">DSM 12992</strain>
    </source>
</reference>
<dbReference type="PANTHER" id="PTHR40448">
    <property type="entry name" value="TWO-COMPONENT SENSOR HISTIDINE KINASE"/>
    <property type="match status" value="1"/>
</dbReference>
<keyword evidence="3" id="KW-0418">Kinase</keyword>
<keyword evidence="3" id="KW-0808">Transferase</keyword>
<dbReference type="OrthoDB" id="9792686at2"/>
<keyword evidence="1" id="KW-1133">Transmembrane helix</keyword>
<evidence type="ECO:0000259" key="2">
    <source>
        <dbReference type="Pfam" id="PF14501"/>
    </source>
</evidence>
<evidence type="ECO:0000256" key="1">
    <source>
        <dbReference type="SAM" id="Phobius"/>
    </source>
</evidence>
<keyword evidence="1" id="KW-0472">Membrane</keyword>
<feature type="domain" description="Sensor histidine kinase NatK-like C-terminal" evidence="2">
    <location>
        <begin position="304"/>
        <end position="410"/>
    </location>
</feature>
<organism evidence="3 4">
    <name type="scientific">Clostridium uliginosum</name>
    <dbReference type="NCBI Taxonomy" id="119641"/>
    <lineage>
        <taxon>Bacteria</taxon>
        <taxon>Bacillati</taxon>
        <taxon>Bacillota</taxon>
        <taxon>Clostridia</taxon>
        <taxon>Eubacteriales</taxon>
        <taxon>Clostridiaceae</taxon>
        <taxon>Clostridium</taxon>
    </lineage>
</organism>
<keyword evidence="4" id="KW-1185">Reference proteome</keyword>
<feature type="transmembrane region" description="Helical" evidence="1">
    <location>
        <begin position="140"/>
        <end position="159"/>
    </location>
</feature>
<dbReference type="RefSeq" id="WP_090091886.1">
    <property type="nucleotide sequence ID" value="NZ_FOMG01000017.1"/>
</dbReference>
<dbReference type="InterPro" id="IPR036890">
    <property type="entry name" value="HATPase_C_sf"/>
</dbReference>
<evidence type="ECO:0000313" key="4">
    <source>
        <dbReference type="Proteomes" id="UP000199263"/>
    </source>
</evidence>
<dbReference type="AlphaFoldDB" id="A0A1I1P574"/>
<dbReference type="Gene3D" id="3.30.565.10">
    <property type="entry name" value="Histidine kinase-like ATPase, C-terminal domain"/>
    <property type="match status" value="1"/>
</dbReference>
<dbReference type="InterPro" id="IPR032834">
    <property type="entry name" value="NatK-like_C"/>
</dbReference>
<dbReference type="GO" id="GO:0042802">
    <property type="term" value="F:identical protein binding"/>
    <property type="evidence" value="ECO:0007669"/>
    <property type="project" value="TreeGrafter"/>
</dbReference>
<name>A0A1I1P574_9CLOT</name>
<dbReference type="PANTHER" id="PTHR40448:SF1">
    <property type="entry name" value="TWO-COMPONENT SENSOR HISTIDINE KINASE"/>
    <property type="match status" value="1"/>
</dbReference>
<evidence type="ECO:0000313" key="3">
    <source>
        <dbReference type="EMBL" id="SFD02818.1"/>
    </source>
</evidence>
<dbReference type="Proteomes" id="UP000199263">
    <property type="component" value="Unassembled WGS sequence"/>
</dbReference>
<sequence length="415" mass="48652">MLNNFIINSLDMVNIIYLWTTLTKKDNNIFKLLSSVLITSVLITFVEHFGLNFIIIYIIDIIIIKIIYKRALKYLILEFFLVLLIEMSLQLILYLIINKFIYNTTFREIIIELIILISIIIFSKTNLSKTITFEKINSNILIYLISTCSIYAIVFKIIWSYDNKIIFNNLFITAAILSILVISQILTYLYIVKIIREKEKLKISKEYNAVIDEIVQEIKQRQHDFVNYKNTIRGIVEVLDEKEVKQAILNYIKDEDMYDNKINELIYIDNVVIKSIIYRNICKAKKYNVNLQYEIENDILDHILNFQEISNVLNNLLNNAFDEVIKDKCTKKNIEIKILTENNTSHLIIKNQIAISNDINLNEMFTRGYSTKNTGTRGYGLYNIQQIINSHNGYIKIKVESGEIVFDIYFNNSSG</sequence>
<dbReference type="STRING" id="119641.SAMN05421842_11765"/>
<feature type="transmembrane region" description="Helical" evidence="1">
    <location>
        <begin position="75"/>
        <end position="97"/>
    </location>
</feature>
<dbReference type="EMBL" id="FOMG01000017">
    <property type="protein sequence ID" value="SFD02818.1"/>
    <property type="molecule type" value="Genomic_DNA"/>
</dbReference>
<gene>
    <name evidence="3" type="ORF">SAMN05421842_11765</name>
</gene>
<keyword evidence="1" id="KW-0812">Transmembrane</keyword>
<dbReference type="GO" id="GO:0016301">
    <property type="term" value="F:kinase activity"/>
    <property type="evidence" value="ECO:0007669"/>
    <property type="project" value="UniProtKB-KW"/>
</dbReference>
<accession>A0A1I1P574</accession>
<feature type="transmembrane region" description="Helical" evidence="1">
    <location>
        <begin position="109"/>
        <end position="128"/>
    </location>
</feature>
<feature type="transmembrane region" description="Helical" evidence="1">
    <location>
        <begin position="6"/>
        <end position="22"/>
    </location>
</feature>
<dbReference type="Pfam" id="PF14501">
    <property type="entry name" value="HATPase_c_5"/>
    <property type="match status" value="1"/>
</dbReference>
<dbReference type="SUPFAM" id="SSF55874">
    <property type="entry name" value="ATPase domain of HSP90 chaperone/DNA topoisomerase II/histidine kinase"/>
    <property type="match status" value="1"/>
</dbReference>